<dbReference type="EMBL" id="KK088413">
    <property type="protein sequence ID" value="EYE98637.1"/>
    <property type="molecule type" value="Genomic_DNA"/>
</dbReference>
<feature type="transmembrane region" description="Helical" evidence="6">
    <location>
        <begin position="192"/>
        <end position="215"/>
    </location>
</feature>
<keyword evidence="4 6" id="KW-0472">Membrane</keyword>
<feature type="transmembrane region" description="Helical" evidence="6">
    <location>
        <begin position="78"/>
        <end position="100"/>
    </location>
</feature>
<dbReference type="PROSITE" id="PS50261">
    <property type="entry name" value="G_PROTEIN_RECEP_F2_4"/>
    <property type="match status" value="1"/>
</dbReference>
<dbReference type="Proteomes" id="UP000019804">
    <property type="component" value="Unassembled WGS sequence"/>
</dbReference>
<dbReference type="InterPro" id="IPR017981">
    <property type="entry name" value="GPCR_2-like_7TM"/>
</dbReference>
<keyword evidence="2 6" id="KW-0812">Transmembrane</keyword>
<evidence type="ECO:0000256" key="6">
    <source>
        <dbReference type="SAM" id="Phobius"/>
    </source>
</evidence>
<evidence type="ECO:0000256" key="4">
    <source>
        <dbReference type="ARBA" id="ARBA00023136"/>
    </source>
</evidence>
<dbReference type="GO" id="GO:0016020">
    <property type="term" value="C:membrane"/>
    <property type="evidence" value="ECO:0007669"/>
    <property type="project" value="UniProtKB-SubCell"/>
</dbReference>
<evidence type="ECO:0000256" key="3">
    <source>
        <dbReference type="ARBA" id="ARBA00022989"/>
    </source>
</evidence>
<dbReference type="AlphaFoldDB" id="A0A017SNX1"/>
<feature type="transmembrane region" description="Helical" evidence="6">
    <location>
        <begin position="370"/>
        <end position="390"/>
    </location>
</feature>
<feature type="compositionally biased region" description="Low complexity" evidence="5">
    <location>
        <begin position="474"/>
        <end position="488"/>
    </location>
</feature>
<dbReference type="OrthoDB" id="26203at2759"/>
<dbReference type="PANTHER" id="PTHR42058">
    <property type="entry name" value="G_PROTEIN_RECEP_F2_4 DOMAIN-CONTAINING PROTEIN"/>
    <property type="match status" value="1"/>
</dbReference>
<dbReference type="HOGENOM" id="CLU_026939_1_0_1"/>
<comment type="subcellular location">
    <subcellularLocation>
        <location evidence="1">Membrane</location>
        <topology evidence="1">Multi-pass membrane protein</topology>
    </subcellularLocation>
</comment>
<dbReference type="STRING" id="1388766.A0A017SNX1"/>
<feature type="transmembrane region" description="Helical" evidence="6">
    <location>
        <begin position="112"/>
        <end position="131"/>
    </location>
</feature>
<evidence type="ECO:0000256" key="5">
    <source>
        <dbReference type="SAM" id="MobiDB-lite"/>
    </source>
</evidence>
<reference evidence="9" key="1">
    <citation type="journal article" date="2014" name="Nat. Commun.">
        <title>Genomic adaptations of the halophilic Dead Sea filamentous fungus Eurotium rubrum.</title>
        <authorList>
            <person name="Kis-Papo T."/>
            <person name="Weig A.R."/>
            <person name="Riley R."/>
            <person name="Persoh D."/>
            <person name="Salamov A."/>
            <person name="Sun H."/>
            <person name="Lipzen A."/>
            <person name="Wasser S.P."/>
            <person name="Rambold G."/>
            <person name="Grigoriev I.V."/>
            <person name="Nevo E."/>
        </authorList>
    </citation>
    <scope>NUCLEOTIDE SEQUENCE [LARGE SCALE GENOMIC DNA]</scope>
    <source>
        <strain evidence="9">CBS 135680</strain>
    </source>
</reference>
<keyword evidence="9" id="KW-1185">Reference proteome</keyword>
<feature type="transmembrane region" description="Helical" evidence="6">
    <location>
        <begin position="151"/>
        <end position="171"/>
    </location>
</feature>
<dbReference type="PANTHER" id="PTHR42058:SF1">
    <property type="entry name" value="G-PROTEIN COUPLED RECEPTORS FAMILY 2 PROFILE 2 DOMAIN-CONTAINING PROTEIN"/>
    <property type="match status" value="1"/>
</dbReference>
<dbReference type="GeneID" id="63696086"/>
<dbReference type="GO" id="GO:0007166">
    <property type="term" value="P:cell surface receptor signaling pathway"/>
    <property type="evidence" value="ECO:0007669"/>
    <property type="project" value="InterPro"/>
</dbReference>
<organism evidence="8 9">
    <name type="scientific">Aspergillus ruber (strain CBS 135680)</name>
    <dbReference type="NCBI Taxonomy" id="1388766"/>
    <lineage>
        <taxon>Eukaryota</taxon>
        <taxon>Fungi</taxon>
        <taxon>Dikarya</taxon>
        <taxon>Ascomycota</taxon>
        <taxon>Pezizomycotina</taxon>
        <taxon>Eurotiomycetes</taxon>
        <taxon>Eurotiomycetidae</taxon>
        <taxon>Eurotiales</taxon>
        <taxon>Aspergillaceae</taxon>
        <taxon>Aspergillus</taxon>
        <taxon>Aspergillus subgen. Aspergillus</taxon>
    </lineage>
</organism>
<evidence type="ECO:0000256" key="2">
    <source>
        <dbReference type="ARBA" id="ARBA00022692"/>
    </source>
</evidence>
<feature type="transmembrane region" description="Helical" evidence="6">
    <location>
        <begin position="235"/>
        <end position="261"/>
    </location>
</feature>
<dbReference type="Pfam" id="PF00002">
    <property type="entry name" value="7tm_2"/>
    <property type="match status" value="1"/>
</dbReference>
<dbReference type="Gene3D" id="1.20.1070.10">
    <property type="entry name" value="Rhodopsin 7-helix transmembrane proteins"/>
    <property type="match status" value="1"/>
</dbReference>
<feature type="domain" description="G-protein coupled receptors family 2 profile 2" evidence="7">
    <location>
        <begin position="72"/>
        <end position="236"/>
    </location>
</feature>
<protein>
    <recommendedName>
        <fullName evidence="7">G-protein coupled receptors family 2 profile 2 domain-containing protein</fullName>
    </recommendedName>
</protein>
<evidence type="ECO:0000313" key="8">
    <source>
        <dbReference type="EMBL" id="EYE98637.1"/>
    </source>
</evidence>
<evidence type="ECO:0000313" key="9">
    <source>
        <dbReference type="Proteomes" id="UP000019804"/>
    </source>
</evidence>
<dbReference type="InterPro" id="IPR000832">
    <property type="entry name" value="GPCR_2_secretin-like"/>
</dbReference>
<evidence type="ECO:0000256" key="1">
    <source>
        <dbReference type="ARBA" id="ARBA00004141"/>
    </source>
</evidence>
<gene>
    <name evidence="8" type="ORF">EURHEDRAFT_408976</name>
</gene>
<dbReference type="InterPro" id="IPR053247">
    <property type="entry name" value="GPCR_GPR1/git3-like"/>
</dbReference>
<dbReference type="GO" id="GO:0004930">
    <property type="term" value="F:G protein-coupled receptor activity"/>
    <property type="evidence" value="ECO:0007669"/>
    <property type="project" value="InterPro"/>
</dbReference>
<evidence type="ECO:0000259" key="7">
    <source>
        <dbReference type="PROSITE" id="PS50261"/>
    </source>
</evidence>
<sequence length="563" mass="62998">MTIETRIFDPKEGRQNSNYTGACQFPFLQQNLFPDTGGYIDGRYCALVPNPGGYENCCVPCPVANWKYGDELMAKTKIPSYISAVIFPFVVLLLLSYVVLPAKYSHRHYLSVSFTIGICCMHIAFIIPLGAKPDQCYNEITPKGMHDDLSCAFTGSLLLFGGFKVVVWSFIRAIAFHLQVCWEQVLGRKFMWGALICGWGIPAIGTTVMLIFTGVSFRFGEICHINMENSMYDYWIPALVFAGAALILQLSTMAYCIRVYLKTIFNREPRATTGGLPSYAASVRSINARQAYRRISKVFRLQWRGVAFVFIIIANALLYAIVFINLDATTKLTHEVIQKAFPWLLCLSLTKADKEYCKQYAINIGPDKDTLLAVLTFLSMVGLWNVALFARPSMFTGWLVLFRNTSSNQKECVSADARTLFATSPEARGFEMFYKNSTTTNTTSNTKAPETFIDIGIGIARSSTPDKSTDETRSLTSQKLPSPQSPSSYDWESDKEYIRRQPVSFSRPHPTVALPPRIRPPMSRTPRVASPTGLEWDPRDTFAAPSRSPQEGERSGAKRFGGV</sequence>
<proteinExistence type="predicted"/>
<feature type="transmembrane region" description="Helical" evidence="6">
    <location>
        <begin position="303"/>
        <end position="324"/>
    </location>
</feature>
<feature type="region of interest" description="Disordered" evidence="5">
    <location>
        <begin position="459"/>
        <end position="563"/>
    </location>
</feature>
<accession>A0A017SNX1</accession>
<keyword evidence="3 6" id="KW-1133">Transmembrane helix</keyword>
<name>A0A017SNX1_ASPRC</name>
<dbReference type="RefSeq" id="XP_040642325.1">
    <property type="nucleotide sequence ID" value="XM_040780962.1"/>
</dbReference>